<evidence type="ECO:0000256" key="7">
    <source>
        <dbReference type="SAM" id="SignalP"/>
    </source>
</evidence>
<feature type="signal peptide" evidence="7">
    <location>
        <begin position="1"/>
        <end position="20"/>
    </location>
</feature>
<keyword evidence="11" id="KW-1185">Reference proteome</keyword>
<comment type="caution">
    <text evidence="10">The sequence shown here is derived from an EMBL/GenBank/DDBJ whole genome shotgun (WGS) entry which is preliminary data.</text>
</comment>
<dbReference type="SMART" id="SM00180">
    <property type="entry name" value="EGF_Lam"/>
    <property type="match status" value="5"/>
</dbReference>
<keyword evidence="6" id="KW-1133">Transmembrane helix</keyword>
<comment type="caution">
    <text evidence="5">Lacks conserved residue(s) required for the propagation of feature annotation.</text>
</comment>
<evidence type="ECO:0000256" key="6">
    <source>
        <dbReference type="SAM" id="Phobius"/>
    </source>
</evidence>
<dbReference type="SMART" id="SM00181">
    <property type="entry name" value="EGF"/>
    <property type="match status" value="7"/>
</dbReference>
<dbReference type="AlphaFoldDB" id="A0AAV6VTD1"/>
<protein>
    <submittedName>
        <fullName evidence="10">Uncharacterized protein</fullName>
    </submittedName>
</protein>
<feature type="domain" description="EGF-like" evidence="8">
    <location>
        <begin position="283"/>
        <end position="318"/>
    </location>
</feature>
<feature type="domain" description="EGF-like" evidence="8">
    <location>
        <begin position="193"/>
        <end position="230"/>
    </location>
</feature>
<keyword evidence="6" id="KW-0472">Membrane</keyword>
<reference evidence="10 11" key="1">
    <citation type="journal article" date="2022" name="Nat. Ecol. Evol.">
        <title>A masculinizing supergene underlies an exaggerated male reproductive morph in a spider.</title>
        <authorList>
            <person name="Hendrickx F."/>
            <person name="De Corte Z."/>
            <person name="Sonet G."/>
            <person name="Van Belleghem S.M."/>
            <person name="Kostlbacher S."/>
            <person name="Vangestel C."/>
        </authorList>
    </citation>
    <scope>NUCLEOTIDE SEQUENCE [LARGE SCALE GENOMIC DNA]</scope>
    <source>
        <strain evidence="10">W744_W776</strain>
    </source>
</reference>
<dbReference type="PROSITE" id="PS00022">
    <property type="entry name" value="EGF_1"/>
    <property type="match status" value="5"/>
</dbReference>
<dbReference type="PRINTS" id="PR00011">
    <property type="entry name" value="EGFLAMININ"/>
</dbReference>
<dbReference type="PANTHER" id="PTHR24043">
    <property type="entry name" value="SCAVENGER RECEPTOR CLASS F"/>
    <property type="match status" value="1"/>
</dbReference>
<evidence type="ECO:0000313" key="10">
    <source>
        <dbReference type="EMBL" id="KAG8199355.1"/>
    </source>
</evidence>
<dbReference type="InterPro" id="IPR042635">
    <property type="entry name" value="MEGF10/SREC1/2-like"/>
</dbReference>
<evidence type="ECO:0000259" key="9">
    <source>
        <dbReference type="PROSITE" id="PS51041"/>
    </source>
</evidence>
<dbReference type="Pfam" id="PF00053">
    <property type="entry name" value="EGF_laminin"/>
    <property type="match status" value="1"/>
</dbReference>
<keyword evidence="6" id="KW-0812">Transmembrane</keyword>
<gene>
    <name evidence="10" type="ORF">JTE90_011818</name>
</gene>
<keyword evidence="1 5" id="KW-0245">EGF-like domain</keyword>
<feature type="domain" description="EMI" evidence="9">
    <location>
        <begin position="39"/>
        <end position="114"/>
    </location>
</feature>
<accession>A0AAV6VTD1</accession>
<dbReference type="InterPro" id="IPR002049">
    <property type="entry name" value="LE_dom"/>
</dbReference>
<dbReference type="Gene3D" id="2.10.25.10">
    <property type="entry name" value="Laminin"/>
    <property type="match status" value="1"/>
</dbReference>
<dbReference type="PROSITE" id="PS51041">
    <property type="entry name" value="EMI"/>
    <property type="match status" value="1"/>
</dbReference>
<keyword evidence="3" id="KW-0677">Repeat</keyword>
<proteinExistence type="predicted"/>
<dbReference type="InterPro" id="IPR000742">
    <property type="entry name" value="EGF"/>
</dbReference>
<evidence type="ECO:0000313" key="11">
    <source>
        <dbReference type="Proteomes" id="UP000827092"/>
    </source>
</evidence>
<keyword evidence="2 7" id="KW-0732">Signal</keyword>
<dbReference type="Gene3D" id="2.170.300.10">
    <property type="entry name" value="Tie2 ligand-binding domain superfamily"/>
    <property type="match status" value="2"/>
</dbReference>
<keyword evidence="4 5" id="KW-1015">Disulfide bond</keyword>
<feature type="transmembrane region" description="Helical" evidence="6">
    <location>
        <begin position="459"/>
        <end position="481"/>
    </location>
</feature>
<feature type="chain" id="PRO_5043641749" evidence="7">
    <location>
        <begin position="21"/>
        <end position="667"/>
    </location>
</feature>
<feature type="disulfide bond" evidence="5">
    <location>
        <begin position="220"/>
        <end position="229"/>
    </location>
</feature>
<dbReference type="GO" id="GO:0005044">
    <property type="term" value="F:scavenger receptor activity"/>
    <property type="evidence" value="ECO:0007669"/>
    <property type="project" value="InterPro"/>
</dbReference>
<evidence type="ECO:0000256" key="3">
    <source>
        <dbReference type="ARBA" id="ARBA00022737"/>
    </source>
</evidence>
<evidence type="ECO:0000256" key="2">
    <source>
        <dbReference type="ARBA" id="ARBA00022729"/>
    </source>
</evidence>
<evidence type="ECO:0000256" key="1">
    <source>
        <dbReference type="ARBA" id="ARBA00022536"/>
    </source>
</evidence>
<dbReference type="FunFam" id="2.170.300.10:FF:000041">
    <property type="entry name" value="Tyrosine protein kinase receptor tie-1, putative"/>
    <property type="match status" value="1"/>
</dbReference>
<feature type="disulfide bond" evidence="5">
    <location>
        <begin position="308"/>
        <end position="317"/>
    </location>
</feature>
<dbReference type="EMBL" id="JAFNEN010000028">
    <property type="protein sequence ID" value="KAG8199355.1"/>
    <property type="molecule type" value="Genomic_DNA"/>
</dbReference>
<dbReference type="PROSITE" id="PS50026">
    <property type="entry name" value="EGF_3"/>
    <property type="match status" value="2"/>
</dbReference>
<dbReference type="Proteomes" id="UP000827092">
    <property type="component" value="Unassembled WGS sequence"/>
</dbReference>
<organism evidence="10 11">
    <name type="scientific">Oedothorax gibbosus</name>
    <dbReference type="NCBI Taxonomy" id="931172"/>
    <lineage>
        <taxon>Eukaryota</taxon>
        <taxon>Metazoa</taxon>
        <taxon>Ecdysozoa</taxon>
        <taxon>Arthropoda</taxon>
        <taxon>Chelicerata</taxon>
        <taxon>Arachnida</taxon>
        <taxon>Araneae</taxon>
        <taxon>Araneomorphae</taxon>
        <taxon>Entelegynae</taxon>
        <taxon>Araneoidea</taxon>
        <taxon>Linyphiidae</taxon>
        <taxon>Erigoninae</taxon>
        <taxon>Oedothorax</taxon>
    </lineage>
</organism>
<dbReference type="CDD" id="cd00055">
    <property type="entry name" value="EGF_Lam"/>
    <property type="match status" value="1"/>
</dbReference>
<dbReference type="InterPro" id="IPR011489">
    <property type="entry name" value="EMI_domain"/>
</dbReference>
<dbReference type="SUPFAM" id="SSF57196">
    <property type="entry name" value="EGF/Laminin"/>
    <property type="match status" value="1"/>
</dbReference>
<evidence type="ECO:0000259" key="8">
    <source>
        <dbReference type="PROSITE" id="PS50026"/>
    </source>
</evidence>
<evidence type="ECO:0000256" key="4">
    <source>
        <dbReference type="ARBA" id="ARBA00023157"/>
    </source>
</evidence>
<name>A0AAV6VTD1_9ARAC</name>
<sequence>MAALLNFVLFIVVICQTTRAEQYGFQVLADSYYYSDGNENNMCSIIQEYEDKIVVPVNVTVEEKVTKRCWAILRCSKKVNVTKTVNRTYSVLKTRTVFDCCQGYKRVSKDTCKPVCARGCIHGNCTQPEHCECEVGWEGVECTKECNNNWYGRNCDIFCSCFYGATCDRFNGTCYCTPEYTGKFCEIARLDAISGKCNETVKGSCKNGGTCRSEDNVCICLPGYQGTYCENLCEEGTFGDNCSGICTCDKDRTEICSPVNGKCQCLPGFRGRNCNKPCELGTWGRHCEQNCSCGSNGTCHHVSGACSCPPGWHGVSCEEKCPLGYFEKDCKMKCPDCFHEPGTCHHETGWCNCPPGKTGNICHLECPRGKFGANCNEFCLCNHNSTCDSVTGTCSCTPGWTGTFCSTACPEGSYGVNCSLTCNCSICNNEDGSCIKEFPELMDQFDSVTIEEMTFYPGYVNGLLGFFILIFLGLVLTAVIWKLSKTSYASNLYENVRKRFEGRHFFRAPDLRKEDSSTSNVFQEEVPTINPSGQFMNPLYYATEGIAKSNSRPTSTVHPIYDDPTFETHETNQNLPNGDNFEDLDFSIPESELGSPPEKSEIRISFGNDTQTSKNSAVTVNYCNPGKTYFFPEPVKKLQEPSNNDMVINEHRYENITEDVIATIPKE</sequence>
<evidence type="ECO:0000256" key="5">
    <source>
        <dbReference type="PROSITE-ProRule" id="PRU00076"/>
    </source>
</evidence>
<dbReference type="PANTHER" id="PTHR24043:SF8">
    <property type="entry name" value="EGF-LIKE DOMAIN-CONTAINING PROTEIN"/>
    <property type="match status" value="1"/>
</dbReference>